<reference evidence="3" key="1">
    <citation type="journal article" date="2019" name="Int. J. Syst. Evol. Microbiol.">
        <title>The Global Catalogue of Microorganisms (GCM) 10K type strain sequencing project: providing services to taxonomists for standard genome sequencing and annotation.</title>
        <authorList>
            <consortium name="The Broad Institute Genomics Platform"/>
            <consortium name="The Broad Institute Genome Sequencing Center for Infectious Disease"/>
            <person name="Wu L."/>
            <person name="Ma J."/>
        </authorList>
    </citation>
    <scope>NUCLEOTIDE SEQUENCE [LARGE SCALE GENOMIC DNA]</scope>
    <source>
        <strain evidence="3">JCM 18063</strain>
    </source>
</reference>
<dbReference type="Proteomes" id="UP001500956">
    <property type="component" value="Unassembled WGS sequence"/>
</dbReference>
<evidence type="ECO:0000256" key="1">
    <source>
        <dbReference type="SAM" id="MobiDB-lite"/>
    </source>
</evidence>
<comment type="caution">
    <text evidence="2">The sequence shown here is derived from an EMBL/GenBank/DDBJ whole genome shotgun (WGS) entry which is preliminary data.</text>
</comment>
<name>A0ABP8YJ52_9MICO</name>
<gene>
    <name evidence="2" type="ORF">GCM10023216_20810</name>
</gene>
<evidence type="ECO:0000313" key="3">
    <source>
        <dbReference type="Proteomes" id="UP001500956"/>
    </source>
</evidence>
<organism evidence="2 3">
    <name type="scientific">Isoptericola chiayiensis</name>
    <dbReference type="NCBI Taxonomy" id="579446"/>
    <lineage>
        <taxon>Bacteria</taxon>
        <taxon>Bacillati</taxon>
        <taxon>Actinomycetota</taxon>
        <taxon>Actinomycetes</taxon>
        <taxon>Micrococcales</taxon>
        <taxon>Promicromonosporaceae</taxon>
        <taxon>Isoptericola</taxon>
    </lineage>
</organism>
<protein>
    <submittedName>
        <fullName evidence="2">Uncharacterized protein</fullName>
    </submittedName>
</protein>
<sequence length="192" mass="20531">MSPIMPAGTVGGPRRGGYGGRMLRRRQLPSPARAAVPVTGRERLLAGAELADGGWVVATTADLAVVSGHDDGTRLLSRRPWGDVDRAAFDPARSELTVEWVDGAPDLRLRLSDPGRTSFPSALRERVVWSVVLAETVDVPGGQVRVAVRRRLDGTMYSQAISDDGVDLTLPDVARVVDATEEKVRGACGLPR</sequence>
<proteinExistence type="predicted"/>
<dbReference type="EMBL" id="BAABID010000008">
    <property type="protein sequence ID" value="GAA4729196.1"/>
    <property type="molecule type" value="Genomic_DNA"/>
</dbReference>
<feature type="compositionally biased region" description="Gly residues" evidence="1">
    <location>
        <begin position="9"/>
        <end position="20"/>
    </location>
</feature>
<accession>A0ABP8YJ52</accession>
<keyword evidence="3" id="KW-1185">Reference proteome</keyword>
<feature type="region of interest" description="Disordered" evidence="1">
    <location>
        <begin position="1"/>
        <end position="22"/>
    </location>
</feature>
<evidence type="ECO:0000313" key="2">
    <source>
        <dbReference type="EMBL" id="GAA4729196.1"/>
    </source>
</evidence>